<reference evidence="2 3" key="1">
    <citation type="submission" date="2017-01" db="EMBL/GenBank/DDBJ databases">
        <authorList>
            <person name="Mah S.A."/>
            <person name="Swanson W.J."/>
            <person name="Moy G.W."/>
            <person name="Vacquier V.D."/>
        </authorList>
    </citation>
    <scope>NUCLEOTIDE SEQUENCE [LARGE SCALE GENOMIC DNA]</scope>
    <source>
        <strain evidence="2 3">M9</strain>
    </source>
</reference>
<keyword evidence="3" id="KW-1185">Reference proteome</keyword>
<gene>
    <name evidence="2" type="ORF">SAMN05216526_1622</name>
</gene>
<dbReference type="Proteomes" id="UP000223759">
    <property type="component" value="Unassembled WGS sequence"/>
</dbReference>
<name>A0A1R3W450_9GAMM</name>
<sequence>MWPELFAALALVLILEGLLPFISPRRWRETMQQALQLPDNTLRLFGLVALILGALLLWWVKS</sequence>
<dbReference type="Pfam" id="PF09838">
    <property type="entry name" value="DUF2065"/>
    <property type="match status" value="1"/>
</dbReference>
<dbReference type="PANTHER" id="PTHR38602">
    <property type="entry name" value="INNER MEMBRANE PROTEIN-RELATED"/>
    <property type="match status" value="1"/>
</dbReference>
<accession>A0A1R3W450</accession>
<dbReference type="InterPro" id="IPR019201">
    <property type="entry name" value="DUF2065"/>
</dbReference>
<organism evidence="2 3">
    <name type="scientific">Ectothiorhodosinus mongolicus</name>
    <dbReference type="NCBI Taxonomy" id="233100"/>
    <lineage>
        <taxon>Bacteria</taxon>
        <taxon>Pseudomonadati</taxon>
        <taxon>Pseudomonadota</taxon>
        <taxon>Gammaproteobacteria</taxon>
        <taxon>Chromatiales</taxon>
        <taxon>Ectothiorhodospiraceae</taxon>
        <taxon>Ectothiorhodosinus</taxon>
    </lineage>
</organism>
<dbReference type="EMBL" id="FTPK01000003">
    <property type="protein sequence ID" value="SIT72324.1"/>
    <property type="molecule type" value="Genomic_DNA"/>
</dbReference>
<dbReference type="PANTHER" id="PTHR38602:SF1">
    <property type="entry name" value="INNER MEMBRANE PROTEIN"/>
    <property type="match status" value="1"/>
</dbReference>
<evidence type="ECO:0000256" key="1">
    <source>
        <dbReference type="SAM" id="Phobius"/>
    </source>
</evidence>
<evidence type="ECO:0000313" key="2">
    <source>
        <dbReference type="EMBL" id="SIT72324.1"/>
    </source>
</evidence>
<protein>
    <recommendedName>
        <fullName evidence="4">DUF2065 domain-containing protein</fullName>
    </recommendedName>
</protein>
<evidence type="ECO:0000313" key="3">
    <source>
        <dbReference type="Proteomes" id="UP000223759"/>
    </source>
</evidence>
<dbReference type="AlphaFoldDB" id="A0A1R3W450"/>
<dbReference type="STRING" id="233100.SAMN05216526_1622"/>
<feature type="transmembrane region" description="Helical" evidence="1">
    <location>
        <begin position="44"/>
        <end position="60"/>
    </location>
</feature>
<keyword evidence="1" id="KW-0472">Membrane</keyword>
<keyword evidence="1" id="KW-0812">Transmembrane</keyword>
<dbReference type="RefSeq" id="WP_076756036.1">
    <property type="nucleotide sequence ID" value="NZ_CP023018.1"/>
</dbReference>
<keyword evidence="1" id="KW-1133">Transmembrane helix</keyword>
<evidence type="ECO:0008006" key="4">
    <source>
        <dbReference type="Google" id="ProtNLM"/>
    </source>
</evidence>
<proteinExistence type="predicted"/>